<name>B9RD06_RICCO</name>
<organism evidence="1 2">
    <name type="scientific">Ricinus communis</name>
    <name type="common">Castor bean</name>
    <dbReference type="NCBI Taxonomy" id="3988"/>
    <lineage>
        <taxon>Eukaryota</taxon>
        <taxon>Viridiplantae</taxon>
        <taxon>Streptophyta</taxon>
        <taxon>Embryophyta</taxon>
        <taxon>Tracheophyta</taxon>
        <taxon>Spermatophyta</taxon>
        <taxon>Magnoliopsida</taxon>
        <taxon>eudicotyledons</taxon>
        <taxon>Gunneridae</taxon>
        <taxon>Pentapetalae</taxon>
        <taxon>rosids</taxon>
        <taxon>fabids</taxon>
        <taxon>Malpighiales</taxon>
        <taxon>Euphorbiaceae</taxon>
        <taxon>Acalyphoideae</taxon>
        <taxon>Acalypheae</taxon>
        <taxon>Ricinus</taxon>
    </lineage>
</organism>
<dbReference type="AlphaFoldDB" id="B9RD06"/>
<dbReference type="InParanoid" id="B9RD06"/>
<protein>
    <submittedName>
        <fullName evidence="1">Uncharacterized protein</fullName>
    </submittedName>
</protein>
<evidence type="ECO:0000313" key="2">
    <source>
        <dbReference type="Proteomes" id="UP000008311"/>
    </source>
</evidence>
<accession>B9RD06</accession>
<proteinExistence type="predicted"/>
<evidence type="ECO:0000313" key="1">
    <source>
        <dbReference type="EMBL" id="EEF50264.1"/>
    </source>
</evidence>
<dbReference type="EMBL" id="EQ973775">
    <property type="protein sequence ID" value="EEF50264.1"/>
    <property type="molecule type" value="Genomic_DNA"/>
</dbReference>
<reference evidence="2" key="1">
    <citation type="journal article" date="2010" name="Nat. Biotechnol.">
        <title>Draft genome sequence of the oilseed species Ricinus communis.</title>
        <authorList>
            <person name="Chan A.P."/>
            <person name="Crabtree J."/>
            <person name="Zhao Q."/>
            <person name="Lorenzi H."/>
            <person name="Orvis J."/>
            <person name="Puiu D."/>
            <person name="Melake-Berhan A."/>
            <person name="Jones K.M."/>
            <person name="Redman J."/>
            <person name="Chen G."/>
            <person name="Cahoon E.B."/>
            <person name="Gedil M."/>
            <person name="Stanke M."/>
            <person name="Haas B.J."/>
            <person name="Wortman J.R."/>
            <person name="Fraser-Liggett C.M."/>
            <person name="Ravel J."/>
            <person name="Rabinowicz P.D."/>
        </authorList>
    </citation>
    <scope>NUCLEOTIDE SEQUENCE [LARGE SCALE GENOMIC DNA]</scope>
    <source>
        <strain evidence="2">cv. Hale</strain>
    </source>
</reference>
<gene>
    <name evidence="1" type="ORF">RCOM_1608570</name>
</gene>
<keyword evidence="2" id="KW-1185">Reference proteome</keyword>
<sequence>MPSSSVEIELKARKFQTCDARGFMARQGNGAIAGAYLYVMKQTNWIIFFNVKLERVEGN</sequence>
<dbReference type="Proteomes" id="UP000008311">
    <property type="component" value="Unassembled WGS sequence"/>
</dbReference>